<comment type="caution">
    <text evidence="2">The sequence shown here is derived from an EMBL/GenBank/DDBJ whole genome shotgun (WGS) entry which is preliminary data.</text>
</comment>
<gene>
    <name evidence="2" type="ORF">ACH5RR_023315</name>
</gene>
<sequence>MSLKIKSTGVLAILREFYVRVKGFDSIACLVPIRKVSSSLSLIAKVWLFYVCANILSTTHYSYATLDRVFMLYSTTTRQYVDHGKIITKKIVAMVGRSIGSFGFPLLINILCLQVGIQWTNDEANLYAILPYANINERFAKTIDGVQACYGVPREL</sequence>
<dbReference type="EMBL" id="JBJUIK010000010">
    <property type="protein sequence ID" value="KAL3516413.1"/>
    <property type="molecule type" value="Genomic_DNA"/>
</dbReference>
<dbReference type="InterPro" id="IPR046796">
    <property type="entry name" value="Transposase_32_dom"/>
</dbReference>
<proteinExistence type="predicted"/>
<protein>
    <recommendedName>
        <fullName evidence="1">Putative plant transposon protein domain-containing protein</fullName>
    </recommendedName>
</protein>
<dbReference type="Proteomes" id="UP001630127">
    <property type="component" value="Unassembled WGS sequence"/>
</dbReference>
<name>A0ABD2ZBE2_9GENT</name>
<keyword evidence="3" id="KW-1185">Reference proteome</keyword>
<dbReference type="AlphaFoldDB" id="A0ABD2ZBE2"/>
<accession>A0ABD2ZBE2</accession>
<evidence type="ECO:0000259" key="1">
    <source>
        <dbReference type="Pfam" id="PF20167"/>
    </source>
</evidence>
<evidence type="ECO:0000313" key="3">
    <source>
        <dbReference type="Proteomes" id="UP001630127"/>
    </source>
</evidence>
<feature type="domain" description="Putative plant transposon protein" evidence="1">
    <location>
        <begin position="37"/>
        <end position="117"/>
    </location>
</feature>
<organism evidence="2 3">
    <name type="scientific">Cinchona calisaya</name>
    <dbReference type="NCBI Taxonomy" id="153742"/>
    <lineage>
        <taxon>Eukaryota</taxon>
        <taxon>Viridiplantae</taxon>
        <taxon>Streptophyta</taxon>
        <taxon>Embryophyta</taxon>
        <taxon>Tracheophyta</taxon>
        <taxon>Spermatophyta</taxon>
        <taxon>Magnoliopsida</taxon>
        <taxon>eudicotyledons</taxon>
        <taxon>Gunneridae</taxon>
        <taxon>Pentapetalae</taxon>
        <taxon>asterids</taxon>
        <taxon>lamiids</taxon>
        <taxon>Gentianales</taxon>
        <taxon>Rubiaceae</taxon>
        <taxon>Cinchonoideae</taxon>
        <taxon>Cinchoneae</taxon>
        <taxon>Cinchona</taxon>
    </lineage>
</organism>
<reference evidence="2 3" key="1">
    <citation type="submission" date="2024-11" db="EMBL/GenBank/DDBJ databases">
        <title>A near-complete genome assembly of Cinchona calisaya.</title>
        <authorList>
            <person name="Lian D.C."/>
            <person name="Zhao X.W."/>
            <person name="Wei L."/>
        </authorList>
    </citation>
    <scope>NUCLEOTIDE SEQUENCE [LARGE SCALE GENOMIC DNA]</scope>
    <source>
        <tissue evidence="2">Nenye</tissue>
    </source>
</reference>
<evidence type="ECO:0000313" key="2">
    <source>
        <dbReference type="EMBL" id="KAL3516413.1"/>
    </source>
</evidence>
<dbReference type="Pfam" id="PF20167">
    <property type="entry name" value="Transposase_32"/>
    <property type="match status" value="1"/>
</dbReference>